<comment type="caution">
    <text evidence="2">The sequence shown here is derived from an EMBL/GenBank/DDBJ whole genome shotgun (WGS) entry which is preliminary data.</text>
</comment>
<dbReference type="RefSeq" id="WP_207326934.1">
    <property type="nucleotide sequence ID" value="NZ_JAFMYW010000001.1"/>
</dbReference>
<evidence type="ECO:0008006" key="4">
    <source>
        <dbReference type="Google" id="ProtNLM"/>
    </source>
</evidence>
<feature type="transmembrane region" description="Helical" evidence="1">
    <location>
        <begin position="170"/>
        <end position="188"/>
    </location>
</feature>
<organism evidence="2 3">
    <name type="scientific">Fibrella forsythiae</name>
    <dbReference type="NCBI Taxonomy" id="2817061"/>
    <lineage>
        <taxon>Bacteria</taxon>
        <taxon>Pseudomonadati</taxon>
        <taxon>Bacteroidota</taxon>
        <taxon>Cytophagia</taxon>
        <taxon>Cytophagales</taxon>
        <taxon>Spirosomataceae</taxon>
        <taxon>Fibrella</taxon>
    </lineage>
</organism>
<reference evidence="2 3" key="1">
    <citation type="submission" date="2021-03" db="EMBL/GenBank/DDBJ databases">
        <title>Fibrella sp. HMF5405 genome sequencing and assembly.</title>
        <authorList>
            <person name="Kang H."/>
            <person name="Kim H."/>
            <person name="Bae S."/>
            <person name="Joh K."/>
        </authorList>
    </citation>
    <scope>NUCLEOTIDE SEQUENCE [LARGE SCALE GENOMIC DNA]</scope>
    <source>
        <strain evidence="2 3">HMF5405</strain>
    </source>
</reference>
<evidence type="ECO:0000313" key="3">
    <source>
        <dbReference type="Proteomes" id="UP000664628"/>
    </source>
</evidence>
<dbReference type="EMBL" id="JAFMYW010000001">
    <property type="protein sequence ID" value="MBO0947007.1"/>
    <property type="molecule type" value="Genomic_DNA"/>
</dbReference>
<keyword evidence="1" id="KW-0472">Membrane</keyword>
<keyword evidence="1" id="KW-0812">Transmembrane</keyword>
<gene>
    <name evidence="2" type="ORF">J2I46_00320</name>
</gene>
<dbReference type="Proteomes" id="UP000664628">
    <property type="component" value="Unassembled WGS sequence"/>
</dbReference>
<evidence type="ECO:0000313" key="2">
    <source>
        <dbReference type="EMBL" id="MBO0947007.1"/>
    </source>
</evidence>
<accession>A0ABS3JAJ2</accession>
<sequence length="193" mass="20316">MAQDAVYIAHLAKCTVNDYTPNSVDAYSSACRAVQTLVAQINTTYTGTTSADRLAYLKRRRGLLLARAAVIQGSMVELGAQDVTDKTAATIGGIGGAVAGLFGVIPGIGGAIGTFIGLGTQLVAGLFDHSADKKAAQAAELNELQIDYINLKTLYDEHTAEINSLMLPRYVLYGTAGIVLIALLIVLLRSRKS</sequence>
<name>A0ABS3JAJ2_9BACT</name>
<evidence type="ECO:0000256" key="1">
    <source>
        <dbReference type="SAM" id="Phobius"/>
    </source>
</evidence>
<protein>
    <recommendedName>
        <fullName evidence="4">DUF456 domain-containing protein</fullName>
    </recommendedName>
</protein>
<keyword evidence="3" id="KW-1185">Reference proteome</keyword>
<keyword evidence="1" id="KW-1133">Transmembrane helix</keyword>
<proteinExistence type="predicted"/>